<dbReference type="SMART" id="SM00318">
    <property type="entry name" value="SNc"/>
    <property type="match status" value="1"/>
</dbReference>
<keyword evidence="3" id="KW-0378">Hydrolase</keyword>
<evidence type="ECO:0000313" key="5">
    <source>
        <dbReference type="EMBL" id="MCC0179680.1"/>
    </source>
</evidence>
<feature type="domain" description="TNase-like" evidence="4">
    <location>
        <begin position="58"/>
        <end position="182"/>
    </location>
</feature>
<reference evidence="5" key="1">
    <citation type="journal article" date="2021" name="Antonie Van Leeuwenhoek">
        <title>Draft genome and description of Waterburya agarophytonicola gen. nov. sp. nov. (Pleurocapsales, Cyanobacteria): a seaweed symbiont.</title>
        <authorList>
            <person name="Bonthond G."/>
            <person name="Shalygin S."/>
            <person name="Bayer T."/>
            <person name="Weinberger F."/>
        </authorList>
    </citation>
    <scope>NUCLEOTIDE SEQUENCE</scope>
    <source>
        <strain evidence="5">KI4</strain>
    </source>
</reference>
<dbReference type="PANTHER" id="PTHR12302">
    <property type="entry name" value="EBNA2 BINDING PROTEIN P100"/>
    <property type="match status" value="1"/>
</dbReference>
<dbReference type="PROSITE" id="PS50830">
    <property type="entry name" value="TNASE_3"/>
    <property type="match status" value="1"/>
</dbReference>
<dbReference type="GO" id="GO:0003676">
    <property type="term" value="F:nucleic acid binding"/>
    <property type="evidence" value="ECO:0007669"/>
    <property type="project" value="InterPro"/>
</dbReference>
<dbReference type="InterPro" id="IPR002071">
    <property type="entry name" value="Thermonucl_AS"/>
</dbReference>
<evidence type="ECO:0000256" key="1">
    <source>
        <dbReference type="ARBA" id="ARBA00022722"/>
    </source>
</evidence>
<dbReference type="PROSITE" id="PS01123">
    <property type="entry name" value="TNASE_1"/>
    <property type="match status" value="1"/>
</dbReference>
<evidence type="ECO:0000313" key="6">
    <source>
        <dbReference type="Proteomes" id="UP000729733"/>
    </source>
</evidence>
<keyword evidence="2" id="KW-0255">Endonuclease</keyword>
<accession>A0A964FH61</accession>
<sequence length="198" mass="22654">MAMKRLLNSSSLLIGLILVFIGILDNRETINNGIEKALSRVFFKDNYADLWQVKPGSIYDGDTLRVVRGNEELKIRICGIDAPELKQPLGIESRDYLRSLIAQGNGTIHVLPIETDRYDRTVAELWIPIKPDYEAQIHLNTAMVEAGYAYHYQQYSDSCVSAENLGWAEKIARDEKLGVWNGNHQKPWKWRSAKKYTN</sequence>
<name>A0A964FH61_9CYAN</name>
<dbReference type="SUPFAM" id="SSF50199">
    <property type="entry name" value="Staphylococcal nuclease"/>
    <property type="match status" value="1"/>
</dbReference>
<dbReference type="AlphaFoldDB" id="A0A964FH61"/>
<organism evidence="5 6">
    <name type="scientific">Waterburya agarophytonicola KI4</name>
    <dbReference type="NCBI Taxonomy" id="2874699"/>
    <lineage>
        <taxon>Bacteria</taxon>
        <taxon>Bacillati</taxon>
        <taxon>Cyanobacteriota</taxon>
        <taxon>Cyanophyceae</taxon>
        <taxon>Pleurocapsales</taxon>
        <taxon>Hyellaceae</taxon>
        <taxon>Waterburya</taxon>
        <taxon>Waterburya agarophytonicola</taxon>
    </lineage>
</organism>
<dbReference type="Proteomes" id="UP000729733">
    <property type="component" value="Unassembled WGS sequence"/>
</dbReference>
<dbReference type="InterPro" id="IPR016071">
    <property type="entry name" value="Staphylococal_nuclease_OB-fold"/>
</dbReference>
<dbReference type="PANTHER" id="PTHR12302:SF3">
    <property type="entry name" value="SERINE_THREONINE-PROTEIN KINASE 31"/>
    <property type="match status" value="1"/>
</dbReference>
<dbReference type="EMBL" id="JADWDC010000102">
    <property type="protein sequence ID" value="MCC0179680.1"/>
    <property type="molecule type" value="Genomic_DNA"/>
</dbReference>
<keyword evidence="6" id="KW-1185">Reference proteome</keyword>
<dbReference type="Gene3D" id="2.40.50.90">
    <property type="match status" value="1"/>
</dbReference>
<dbReference type="Pfam" id="PF00565">
    <property type="entry name" value="SNase"/>
    <property type="match status" value="1"/>
</dbReference>
<dbReference type="GO" id="GO:0004519">
    <property type="term" value="F:endonuclease activity"/>
    <property type="evidence" value="ECO:0007669"/>
    <property type="project" value="UniProtKB-KW"/>
</dbReference>
<proteinExistence type="predicted"/>
<gene>
    <name evidence="5" type="ORF">I4641_22275</name>
</gene>
<evidence type="ECO:0000256" key="2">
    <source>
        <dbReference type="ARBA" id="ARBA00022759"/>
    </source>
</evidence>
<keyword evidence="1" id="KW-0540">Nuclease</keyword>
<evidence type="ECO:0000256" key="3">
    <source>
        <dbReference type="ARBA" id="ARBA00022801"/>
    </source>
</evidence>
<evidence type="ECO:0000259" key="4">
    <source>
        <dbReference type="PROSITE" id="PS50830"/>
    </source>
</evidence>
<comment type="caution">
    <text evidence="5">The sequence shown here is derived from an EMBL/GenBank/DDBJ whole genome shotgun (WGS) entry which is preliminary data.</text>
</comment>
<protein>
    <submittedName>
        <fullName evidence="5">Thermonuclease family protein</fullName>
    </submittedName>
</protein>
<dbReference type="GO" id="GO:0016787">
    <property type="term" value="F:hydrolase activity"/>
    <property type="evidence" value="ECO:0007669"/>
    <property type="project" value="UniProtKB-KW"/>
</dbReference>
<dbReference type="InterPro" id="IPR035437">
    <property type="entry name" value="SNase_OB-fold_sf"/>
</dbReference>